<dbReference type="GO" id="GO:0014069">
    <property type="term" value="C:postsynaptic density"/>
    <property type="evidence" value="ECO:0007669"/>
    <property type="project" value="UniProtKB-SubCell"/>
</dbReference>
<keyword evidence="10 17" id="KW-0175">Coiled coil</keyword>
<accession>A0A060XEX4</accession>
<evidence type="ECO:0000256" key="2">
    <source>
        <dbReference type="ARBA" id="ARBA00004279"/>
    </source>
</evidence>
<evidence type="ECO:0000256" key="4">
    <source>
        <dbReference type="ARBA" id="ARBA00004496"/>
    </source>
</evidence>
<dbReference type="Proteomes" id="UP000193380">
    <property type="component" value="Unassembled WGS sequence"/>
</dbReference>
<dbReference type="GO" id="GO:0030425">
    <property type="term" value="C:dendrite"/>
    <property type="evidence" value="ECO:0007669"/>
    <property type="project" value="UniProtKB-SubCell"/>
</dbReference>
<dbReference type="STRING" id="8022.A0A060XEX4"/>
<evidence type="ECO:0000313" key="19">
    <source>
        <dbReference type="EMBL" id="CDQ75420.1"/>
    </source>
</evidence>
<keyword evidence="8" id="KW-0770">Synapse</keyword>
<dbReference type="GO" id="GO:0005886">
    <property type="term" value="C:plasma membrane"/>
    <property type="evidence" value="ECO:0007669"/>
    <property type="project" value="UniProtKB-ARBA"/>
</dbReference>
<dbReference type="SMART" id="SM00228">
    <property type="entry name" value="PDZ"/>
    <property type="match status" value="1"/>
</dbReference>
<sequence length="425" mass="47688">MSMFRWLEVLEKEFDKAFVDVDLLLGEIDPDQADITYEGRQKMTSLSSCFAQLCHKAQTIFQLNHKVEAQLVDLRSELTDVQAEKVVVEREVHDQLLHLHAMQLQLHAKAGQTVDSDSIKDRMPVASVEEMERELQANKKEKVKEVKLEAEVKLHKKENEALRRHVAVLQAEVYGARLAAKYLDKELAGRVQQIQLLGRDMKGPAHDKLWNQLEAEIHLHRHKTVIRACRGRNDPKKPLESPVGHETDILKKTQGVGPIRKVVLAKEDHEGLGISITGGKEHGVPILISEIHPTQPAERCGGLHVGDAILAVNSINLRDAKHKEAVTILSQQRGEIEFEVVYVAPEVDSDDENVEYEDDSGHRYRLYLDELEEGSAASRNNGTADLASLQGKLSLLYLSPGLSLIIKNAHVVFTVAGLYFHVLAF</sequence>
<keyword evidence="5" id="KW-0813">Transport</keyword>
<dbReference type="PANTHER" id="PTHR16528:SF2">
    <property type="entry name" value="GOLGI-ASSOCIATED PDZ AND COILED-COIL MOTIF-CONTAINING PROTEIN"/>
    <property type="match status" value="1"/>
</dbReference>
<reference evidence="19" key="2">
    <citation type="submission" date="2014-03" db="EMBL/GenBank/DDBJ databases">
        <authorList>
            <person name="Genoscope - CEA"/>
        </authorList>
    </citation>
    <scope>NUCLEOTIDE SEQUENCE</scope>
</reference>
<feature type="domain" description="PDZ" evidence="18">
    <location>
        <begin position="261"/>
        <end position="344"/>
    </location>
</feature>
<dbReference type="Pfam" id="PF00595">
    <property type="entry name" value="PDZ"/>
    <property type="match status" value="1"/>
</dbReference>
<keyword evidence="6" id="KW-0963">Cytoplasm</keyword>
<dbReference type="GO" id="GO:0015031">
    <property type="term" value="P:protein transport"/>
    <property type="evidence" value="ECO:0007669"/>
    <property type="project" value="UniProtKB-KW"/>
</dbReference>
<feature type="coiled-coil region" evidence="17">
    <location>
        <begin position="125"/>
        <end position="172"/>
    </location>
</feature>
<evidence type="ECO:0000256" key="1">
    <source>
        <dbReference type="ARBA" id="ARBA00004198"/>
    </source>
</evidence>
<name>A0A060XEX4_ONCMY</name>
<dbReference type="GO" id="GO:0042802">
    <property type="term" value="F:identical protein binding"/>
    <property type="evidence" value="ECO:0007669"/>
    <property type="project" value="UniProtKB-ARBA"/>
</dbReference>
<reference evidence="19" key="1">
    <citation type="journal article" date="2014" name="Nat. Commun.">
        <title>The rainbow trout genome provides novel insights into evolution after whole-genome duplication in vertebrates.</title>
        <authorList>
            <person name="Berthelot C."/>
            <person name="Brunet F."/>
            <person name="Chalopin D."/>
            <person name="Juanchich A."/>
            <person name="Bernard M."/>
            <person name="Noel B."/>
            <person name="Bento P."/>
            <person name="Da Silva C."/>
            <person name="Labadie K."/>
            <person name="Alberti A."/>
            <person name="Aury J.M."/>
            <person name="Louis A."/>
            <person name="Dehais P."/>
            <person name="Bardou P."/>
            <person name="Montfort J."/>
            <person name="Klopp C."/>
            <person name="Cabau C."/>
            <person name="Gaspin C."/>
            <person name="Thorgaard G.H."/>
            <person name="Boussaha M."/>
            <person name="Quillet E."/>
            <person name="Guyomard R."/>
            <person name="Galiana D."/>
            <person name="Bobe J."/>
            <person name="Volff J.N."/>
            <person name="Genet C."/>
            <person name="Wincker P."/>
            <person name="Jaillon O."/>
            <person name="Roest Crollius H."/>
            <person name="Guiguen Y."/>
        </authorList>
    </citation>
    <scope>NUCLEOTIDE SEQUENCE [LARGE SCALE GENOMIC DNA]</scope>
</reference>
<feature type="coiled-coil region" evidence="17">
    <location>
        <begin position="64"/>
        <end position="91"/>
    </location>
</feature>
<evidence type="ECO:0000256" key="15">
    <source>
        <dbReference type="ARBA" id="ARBA00081191"/>
    </source>
</evidence>
<dbReference type="GO" id="GO:0044325">
    <property type="term" value="F:transmembrane transporter binding"/>
    <property type="evidence" value="ECO:0007669"/>
    <property type="project" value="TreeGrafter"/>
</dbReference>
<evidence type="ECO:0000256" key="6">
    <source>
        <dbReference type="ARBA" id="ARBA00022490"/>
    </source>
</evidence>
<dbReference type="InterPro" id="IPR036034">
    <property type="entry name" value="PDZ_sf"/>
</dbReference>
<dbReference type="InterPro" id="IPR001478">
    <property type="entry name" value="PDZ"/>
</dbReference>
<keyword evidence="12" id="KW-0966">Cell projection</keyword>
<dbReference type="EMBL" id="FR905053">
    <property type="protein sequence ID" value="CDQ75420.1"/>
    <property type="molecule type" value="Genomic_DNA"/>
</dbReference>
<dbReference type="InterPro" id="IPR038879">
    <property type="entry name" value="GOPC"/>
</dbReference>
<organism evidence="19 20">
    <name type="scientific">Oncorhynchus mykiss</name>
    <name type="common">Rainbow trout</name>
    <name type="synonym">Salmo gairdneri</name>
    <dbReference type="NCBI Taxonomy" id="8022"/>
    <lineage>
        <taxon>Eukaryota</taxon>
        <taxon>Metazoa</taxon>
        <taxon>Chordata</taxon>
        <taxon>Craniata</taxon>
        <taxon>Vertebrata</taxon>
        <taxon>Euteleostomi</taxon>
        <taxon>Actinopterygii</taxon>
        <taxon>Neopterygii</taxon>
        <taxon>Teleostei</taxon>
        <taxon>Protacanthopterygii</taxon>
        <taxon>Salmoniformes</taxon>
        <taxon>Salmonidae</taxon>
        <taxon>Salmoninae</taxon>
        <taxon>Oncorhynchus</taxon>
    </lineage>
</organism>
<dbReference type="SUPFAM" id="SSF50156">
    <property type="entry name" value="PDZ domain-like"/>
    <property type="match status" value="1"/>
</dbReference>
<dbReference type="FunFam" id="2.30.42.10:FF:000067">
    <property type="entry name" value="Golgi-associated PDZ and coiled-coil motif-containing protein-like"/>
    <property type="match status" value="1"/>
</dbReference>
<dbReference type="PROSITE" id="PS50106">
    <property type="entry name" value="PDZ"/>
    <property type="match status" value="1"/>
</dbReference>
<dbReference type="GO" id="GO:2000009">
    <property type="term" value="P:negative regulation of protein localization to cell surface"/>
    <property type="evidence" value="ECO:0007669"/>
    <property type="project" value="TreeGrafter"/>
</dbReference>
<proteinExistence type="predicted"/>
<keyword evidence="11" id="KW-0472">Membrane</keyword>
<gene>
    <name evidence="19" type="ORF">GSONMT00012355001</name>
</gene>
<comment type="subcellular location">
    <subcellularLocation>
        <location evidence="2">Cell projection</location>
        <location evidence="2">Dendrite</location>
    </subcellularLocation>
    <subcellularLocation>
        <location evidence="4">Cytoplasm</location>
    </subcellularLocation>
    <subcellularLocation>
        <location evidence="3">Golgi apparatus membrane</location>
        <topology evidence="3">Peripheral membrane protein</topology>
    </subcellularLocation>
    <subcellularLocation>
        <location evidence="1">Golgi apparatus</location>
        <location evidence="1">trans-Golgi network membrane</location>
    </subcellularLocation>
    <subcellularLocation>
        <location evidence="13">Postsynaptic density</location>
    </subcellularLocation>
</comment>
<keyword evidence="9" id="KW-0333">Golgi apparatus</keyword>
<dbReference type="PaxDb" id="8022-A0A060XEX4"/>
<evidence type="ECO:0000256" key="10">
    <source>
        <dbReference type="ARBA" id="ARBA00023054"/>
    </source>
</evidence>
<dbReference type="CDD" id="cd06800">
    <property type="entry name" value="PDZ_GOPC-like"/>
    <property type="match status" value="1"/>
</dbReference>
<dbReference type="AlphaFoldDB" id="A0A060XEX4"/>
<dbReference type="PANTHER" id="PTHR16528">
    <property type="entry name" value="GOLGI-ASSOCIATED PDZ AND COILED-COIL MOTIF-CONTAINING"/>
    <property type="match status" value="1"/>
</dbReference>
<evidence type="ECO:0000256" key="3">
    <source>
        <dbReference type="ARBA" id="ARBA00004395"/>
    </source>
</evidence>
<protein>
    <recommendedName>
        <fullName evidence="14">Golgi-associated PDZ and coiled-coil motif-containing protein</fullName>
    </recommendedName>
    <alternativeName>
        <fullName evidence="15">CFTR-associated ligand</fullName>
    </alternativeName>
    <alternativeName>
        <fullName evidence="16">PDZ protein interacting specifically with TC10</fullName>
    </alternativeName>
</protein>
<evidence type="ECO:0000256" key="5">
    <source>
        <dbReference type="ARBA" id="ARBA00022448"/>
    </source>
</evidence>
<evidence type="ECO:0000256" key="9">
    <source>
        <dbReference type="ARBA" id="ARBA00023034"/>
    </source>
</evidence>
<evidence type="ECO:0000256" key="14">
    <source>
        <dbReference type="ARBA" id="ARBA00072943"/>
    </source>
</evidence>
<dbReference type="GO" id="GO:0030140">
    <property type="term" value="C:trans-Golgi network transport vesicle"/>
    <property type="evidence" value="ECO:0007669"/>
    <property type="project" value="TreeGrafter"/>
</dbReference>
<evidence type="ECO:0000256" key="17">
    <source>
        <dbReference type="SAM" id="Coils"/>
    </source>
</evidence>
<evidence type="ECO:0000259" key="18">
    <source>
        <dbReference type="PROSITE" id="PS50106"/>
    </source>
</evidence>
<evidence type="ECO:0000256" key="11">
    <source>
        <dbReference type="ARBA" id="ARBA00023136"/>
    </source>
</evidence>
<evidence type="ECO:0000256" key="7">
    <source>
        <dbReference type="ARBA" id="ARBA00022927"/>
    </source>
</evidence>
<evidence type="ECO:0000256" key="12">
    <source>
        <dbReference type="ARBA" id="ARBA00023273"/>
    </source>
</evidence>
<dbReference type="GO" id="GO:0000139">
    <property type="term" value="C:Golgi membrane"/>
    <property type="evidence" value="ECO:0007669"/>
    <property type="project" value="UniProtKB-SubCell"/>
</dbReference>
<dbReference type="Gene3D" id="2.30.42.10">
    <property type="match status" value="1"/>
</dbReference>
<evidence type="ECO:0000256" key="16">
    <source>
        <dbReference type="ARBA" id="ARBA00083668"/>
    </source>
</evidence>
<evidence type="ECO:0000256" key="8">
    <source>
        <dbReference type="ARBA" id="ARBA00023018"/>
    </source>
</evidence>
<keyword evidence="7" id="KW-0653">Protein transport</keyword>
<evidence type="ECO:0000313" key="20">
    <source>
        <dbReference type="Proteomes" id="UP000193380"/>
    </source>
</evidence>
<evidence type="ECO:0000256" key="13">
    <source>
        <dbReference type="ARBA" id="ARBA00034105"/>
    </source>
</evidence>